<name>A0A5Q6PHC7_VIBCL</name>
<evidence type="ECO:0000256" key="1">
    <source>
        <dbReference type="ARBA" id="ARBA00009481"/>
    </source>
</evidence>
<evidence type="ECO:0000259" key="4">
    <source>
        <dbReference type="Pfam" id="PF00534"/>
    </source>
</evidence>
<gene>
    <name evidence="5" type="ORF">F0M16_12890</name>
</gene>
<dbReference type="InterPro" id="IPR001296">
    <property type="entry name" value="Glyco_trans_1"/>
</dbReference>
<evidence type="ECO:0000256" key="2">
    <source>
        <dbReference type="ARBA" id="ARBA00022676"/>
    </source>
</evidence>
<keyword evidence="2" id="KW-0328">Glycosyltransferase</keyword>
<sequence length="353" mass="40043">MKKILVISVPNYAKGGVASVVSTFMKNNYINSRYSVSYYFTHEPSGYFKKHLSFFYSLIRFPFFLHCNNFDGAHIHGSLKGSFFRKSCFLFWIKMYKIPVIYQCHAAQVDEFFSNSIKKYLVSKIFKQYDLRLCLGNYWKSNFENVTEIKWNVLHNPVSTFFIKKLQHEDFNLLFMGELSKRKGIRDLIEAFSLVKNDKAKLYVAGNGDIGSLTDLCNKLGIEKRVKFLGWIDSEKKSSLLSIADVVVLPSYAEGLPISILEAMSASVAVITTPVGAIGDAITHDVNGLLVEPGDIHELANAINILASDKTKRLELATLGNEKFNELFHEDVVAHKLLEFYELLTNKEGEGVK</sequence>
<evidence type="ECO:0000313" key="6">
    <source>
        <dbReference type="Proteomes" id="UP000323225"/>
    </source>
</evidence>
<accession>A0A5Q6PHC7</accession>
<dbReference type="SUPFAM" id="SSF53756">
    <property type="entry name" value="UDP-Glycosyltransferase/glycogen phosphorylase"/>
    <property type="match status" value="1"/>
</dbReference>
<dbReference type="GO" id="GO:1901135">
    <property type="term" value="P:carbohydrate derivative metabolic process"/>
    <property type="evidence" value="ECO:0007669"/>
    <property type="project" value="UniProtKB-ARBA"/>
</dbReference>
<feature type="domain" description="Glycosyl transferase family 1" evidence="4">
    <location>
        <begin position="162"/>
        <end position="316"/>
    </location>
</feature>
<dbReference type="PANTHER" id="PTHR12526">
    <property type="entry name" value="GLYCOSYLTRANSFERASE"/>
    <property type="match status" value="1"/>
</dbReference>
<dbReference type="Pfam" id="PF00534">
    <property type="entry name" value="Glycos_transf_1"/>
    <property type="match status" value="1"/>
</dbReference>
<dbReference type="AlphaFoldDB" id="A0A5Q6PHC7"/>
<evidence type="ECO:0000256" key="3">
    <source>
        <dbReference type="ARBA" id="ARBA00022679"/>
    </source>
</evidence>
<keyword evidence="3 5" id="KW-0808">Transferase</keyword>
<comment type="similarity">
    <text evidence="1">Belongs to the glycosyltransferase group 1 family. Glycosyltransferase 4 subfamily.</text>
</comment>
<organism evidence="5 6">
    <name type="scientific">Vibrio cholerae</name>
    <dbReference type="NCBI Taxonomy" id="666"/>
    <lineage>
        <taxon>Bacteria</taxon>
        <taxon>Pseudomonadati</taxon>
        <taxon>Pseudomonadota</taxon>
        <taxon>Gammaproteobacteria</taxon>
        <taxon>Vibrionales</taxon>
        <taxon>Vibrionaceae</taxon>
        <taxon>Vibrio</taxon>
    </lineage>
</organism>
<dbReference type="EMBL" id="VUAA01000013">
    <property type="protein sequence ID" value="KAA1254297.1"/>
    <property type="molecule type" value="Genomic_DNA"/>
</dbReference>
<dbReference type="RefSeq" id="WP_149609048.1">
    <property type="nucleotide sequence ID" value="NZ_VTZY01000016.1"/>
</dbReference>
<dbReference type="Gene3D" id="3.40.50.2000">
    <property type="entry name" value="Glycogen Phosphorylase B"/>
    <property type="match status" value="2"/>
</dbReference>
<dbReference type="GO" id="GO:0016757">
    <property type="term" value="F:glycosyltransferase activity"/>
    <property type="evidence" value="ECO:0007669"/>
    <property type="project" value="UniProtKB-KW"/>
</dbReference>
<proteinExistence type="inferred from homology"/>
<protein>
    <submittedName>
        <fullName evidence="5">Glycosyltransferase family 4 protein</fullName>
    </submittedName>
</protein>
<dbReference type="Proteomes" id="UP000323225">
    <property type="component" value="Unassembled WGS sequence"/>
</dbReference>
<dbReference type="PANTHER" id="PTHR12526:SF640">
    <property type="entry name" value="COLANIC ACID BIOSYNTHESIS GLYCOSYLTRANSFERASE WCAL-RELATED"/>
    <property type="match status" value="1"/>
</dbReference>
<comment type="caution">
    <text evidence="5">The sequence shown here is derived from an EMBL/GenBank/DDBJ whole genome shotgun (WGS) entry which is preliminary data.</text>
</comment>
<evidence type="ECO:0000313" key="5">
    <source>
        <dbReference type="EMBL" id="KAA1254297.1"/>
    </source>
</evidence>
<reference evidence="5 6" key="1">
    <citation type="submission" date="2019-09" db="EMBL/GenBank/DDBJ databases">
        <authorList>
            <person name="Kritzky A."/>
            <person name="Schelkanova E.Y."/>
            <person name="Alkhova Z.V."/>
            <person name="Smirnova N.I."/>
        </authorList>
    </citation>
    <scope>NUCLEOTIDE SEQUENCE [LARGE SCALE GENOMIC DNA]</scope>
    <source>
        <strain evidence="5 6">M1526</strain>
    </source>
</reference>
<dbReference type="CDD" id="cd03801">
    <property type="entry name" value="GT4_PimA-like"/>
    <property type="match status" value="1"/>
</dbReference>